<proteinExistence type="inferred from homology"/>
<dbReference type="Gene3D" id="3.50.50.60">
    <property type="entry name" value="FAD/NAD(P)-binding domain"/>
    <property type="match status" value="1"/>
</dbReference>
<dbReference type="AlphaFoldDB" id="A0A5S3VBQ0"/>
<dbReference type="EMBL" id="PNBX01000015">
    <property type="protein sequence ID" value="TMO69483.1"/>
    <property type="molecule type" value="Genomic_DNA"/>
</dbReference>
<dbReference type="PANTHER" id="PTHR43734:SF1">
    <property type="entry name" value="PHYTOENE DESATURASE"/>
    <property type="match status" value="1"/>
</dbReference>
<evidence type="ECO:0000313" key="2">
    <source>
        <dbReference type="EMBL" id="TMO69483.1"/>
    </source>
</evidence>
<comment type="caution">
    <text evidence="2">The sequence shown here is derived from an EMBL/GenBank/DDBJ whole genome shotgun (WGS) entry which is preliminary data.</text>
</comment>
<dbReference type="PANTHER" id="PTHR43734">
    <property type="entry name" value="PHYTOENE DESATURASE"/>
    <property type="match status" value="1"/>
</dbReference>
<evidence type="ECO:0008006" key="4">
    <source>
        <dbReference type="Google" id="ProtNLM"/>
    </source>
</evidence>
<reference evidence="2 3" key="1">
    <citation type="submission" date="2018-01" db="EMBL/GenBank/DDBJ databases">
        <authorList>
            <person name="Paulsen S."/>
            <person name="Gram L.K."/>
        </authorList>
    </citation>
    <scope>NUCLEOTIDE SEQUENCE [LARGE SCALE GENOMIC DNA]</scope>
    <source>
        <strain evidence="2 3">S3790</strain>
    </source>
</reference>
<dbReference type="OrthoDB" id="7022129at2"/>
<evidence type="ECO:0000313" key="3">
    <source>
        <dbReference type="Proteomes" id="UP000307217"/>
    </source>
</evidence>
<evidence type="ECO:0000256" key="1">
    <source>
        <dbReference type="ARBA" id="ARBA00006046"/>
    </source>
</evidence>
<dbReference type="Pfam" id="PF13450">
    <property type="entry name" value="NAD_binding_8"/>
    <property type="match status" value="1"/>
</dbReference>
<accession>A0A5S3VBQ0</accession>
<dbReference type="SUPFAM" id="SSF51905">
    <property type="entry name" value="FAD/NAD(P)-binding domain"/>
    <property type="match status" value="1"/>
</dbReference>
<protein>
    <recommendedName>
        <fullName evidence="4">FAD-dependent oxidoreductase</fullName>
    </recommendedName>
</protein>
<gene>
    <name evidence="2" type="ORF">CWC19_04760</name>
</gene>
<name>A0A5S3VBQ0_9GAMM</name>
<reference evidence="3" key="2">
    <citation type="submission" date="2019-06" db="EMBL/GenBank/DDBJ databases">
        <title>Co-occurence of chitin degradation, pigmentation and bioactivity in marine Pseudoalteromonas.</title>
        <authorList>
            <person name="Sonnenschein E.C."/>
            <person name="Bech P.K."/>
        </authorList>
    </citation>
    <scope>NUCLEOTIDE SEQUENCE [LARGE SCALE GENOMIC DNA]</scope>
    <source>
        <strain evidence="3">S3790</strain>
    </source>
</reference>
<dbReference type="InterPro" id="IPR036188">
    <property type="entry name" value="FAD/NAD-bd_sf"/>
</dbReference>
<dbReference type="Proteomes" id="UP000307217">
    <property type="component" value="Unassembled WGS sequence"/>
</dbReference>
<organism evidence="2 3">
    <name type="scientific">Pseudoalteromonas aurantia</name>
    <dbReference type="NCBI Taxonomy" id="43654"/>
    <lineage>
        <taxon>Bacteria</taxon>
        <taxon>Pseudomonadati</taxon>
        <taxon>Pseudomonadota</taxon>
        <taxon>Gammaproteobacteria</taxon>
        <taxon>Alteromonadales</taxon>
        <taxon>Pseudoalteromonadaceae</taxon>
        <taxon>Pseudoalteromonas</taxon>
    </lineage>
</organism>
<comment type="similarity">
    <text evidence="1">Belongs to the carotenoid/retinoid oxidoreductase family.</text>
</comment>
<sequence>MNMKYDDIIVGAGIAGIVAGLLKVQQGRKVLLIDNSQEAGGLMRTKHTKEGYSFDYGTHLLCELKDTFLDKLLFVEVRNNDWLEFDNLQSGHYIQGQLCALSPAVNAEVLKPELYYKGLYELIDSLASSTETVNNLSEQIKQKFGHTISEQLILPAIEKLFFQAADTLVPDSHLLFGLSRVQGFSEESARILKKLPELDQALSFRSFHEGKTGQARYYPRQGGIGAWVTILLDKYKSLGGTLSLGEKITAIGCADNKVDSLTLNTGIVRTDSLTWTVPLFSLINLLSIKLERPVKPLRFLDSYLIHLVIDNAPCTGVHYYCNYDPDVSHFRATLYSNIQDTRDEKEHRVTVEVFQPNNSELCKPTGQSILRELITCGVFPSNSRLCFEDVNLISNSFPVPTHAFKQAQQDQVHIVTSHLKNVELFGKARGDIFFMNDVIMDVYKNVHR</sequence>